<name>A0A914YCM5_9BILA</name>
<dbReference type="Pfam" id="PF15860">
    <property type="entry name" value="DUF4728"/>
    <property type="match status" value="1"/>
</dbReference>
<protein>
    <submittedName>
        <fullName evidence="3">Uncharacterized protein</fullName>
    </submittedName>
</protein>
<evidence type="ECO:0000256" key="1">
    <source>
        <dbReference type="SAM" id="Phobius"/>
    </source>
</evidence>
<dbReference type="WBParaSite" id="PSU_v2.g17048.t1">
    <property type="protein sequence ID" value="PSU_v2.g17048.t1"/>
    <property type="gene ID" value="PSU_v2.g17048"/>
</dbReference>
<feature type="transmembrane region" description="Helical" evidence="1">
    <location>
        <begin position="94"/>
        <end position="115"/>
    </location>
</feature>
<evidence type="ECO:0000313" key="2">
    <source>
        <dbReference type="Proteomes" id="UP000887577"/>
    </source>
</evidence>
<feature type="transmembrane region" description="Helical" evidence="1">
    <location>
        <begin position="156"/>
        <end position="181"/>
    </location>
</feature>
<organism evidence="2 3">
    <name type="scientific">Panagrolaimus superbus</name>
    <dbReference type="NCBI Taxonomy" id="310955"/>
    <lineage>
        <taxon>Eukaryota</taxon>
        <taxon>Metazoa</taxon>
        <taxon>Ecdysozoa</taxon>
        <taxon>Nematoda</taxon>
        <taxon>Chromadorea</taxon>
        <taxon>Rhabditida</taxon>
        <taxon>Tylenchina</taxon>
        <taxon>Panagrolaimomorpha</taxon>
        <taxon>Panagrolaimoidea</taxon>
        <taxon>Panagrolaimidae</taxon>
        <taxon>Panagrolaimus</taxon>
    </lineage>
</organism>
<dbReference type="AlphaFoldDB" id="A0A914YCM5"/>
<dbReference type="InterPro" id="IPR031720">
    <property type="entry name" value="DUF4728"/>
</dbReference>
<proteinExistence type="predicted"/>
<sequence length="204" mass="22388">MASSSAVDPSAESIEHKSAASIENHQPTNVNVAVNFVGVPGAGPTNVFDANAPQYRCCCGCMHIRHGALTIAIIELIFSVLVLINYLASTHYAYTLIYLCSSIIQVPIAILLIIGVMLQNQYFLIPYLIYTIIQVILTIVVFGFMISVVVQYDVNVALVIFYSIFCVCGIALALWFAWIVYKCYGYLRDRKCQIASGAVCMGQP</sequence>
<keyword evidence="1" id="KW-0812">Transmembrane</keyword>
<keyword evidence="1" id="KW-0472">Membrane</keyword>
<evidence type="ECO:0000313" key="3">
    <source>
        <dbReference type="WBParaSite" id="PSU_v2.g17048.t1"/>
    </source>
</evidence>
<dbReference type="PANTHER" id="PTHR34851:SF5">
    <property type="entry name" value="MARVEL DOMAIN-CONTAINING PROTEIN"/>
    <property type="match status" value="1"/>
</dbReference>
<keyword evidence="1" id="KW-1133">Transmembrane helix</keyword>
<keyword evidence="2" id="KW-1185">Reference proteome</keyword>
<dbReference type="Proteomes" id="UP000887577">
    <property type="component" value="Unplaced"/>
</dbReference>
<dbReference type="PANTHER" id="PTHR34851">
    <property type="entry name" value="PROTEIN CBG05235-RELATED"/>
    <property type="match status" value="1"/>
</dbReference>
<feature type="transmembrane region" description="Helical" evidence="1">
    <location>
        <begin position="127"/>
        <end position="150"/>
    </location>
</feature>
<reference evidence="3" key="1">
    <citation type="submission" date="2022-11" db="UniProtKB">
        <authorList>
            <consortium name="WormBaseParasite"/>
        </authorList>
    </citation>
    <scope>IDENTIFICATION</scope>
</reference>
<accession>A0A914YCM5</accession>
<feature type="transmembrane region" description="Helical" evidence="1">
    <location>
        <begin position="68"/>
        <end position="88"/>
    </location>
</feature>